<name>A0AAT9HG35_9ACTN</name>
<reference evidence="1" key="1">
    <citation type="submission" date="2024-06" db="EMBL/GenBank/DDBJ databases">
        <authorList>
            <consortium name="consrtm"/>
            <person name="Uemura M."/>
            <person name="Terahara T."/>
        </authorList>
    </citation>
    <scope>NUCLEOTIDE SEQUENCE</scope>
    <source>
        <strain evidence="1">KM77-8</strain>
    </source>
</reference>
<organism evidence="1">
    <name type="scientific">Streptomyces haneummycinicus</name>
    <dbReference type="NCBI Taxonomy" id="3074435"/>
    <lineage>
        <taxon>Bacteria</taxon>
        <taxon>Bacillati</taxon>
        <taxon>Actinomycetota</taxon>
        <taxon>Actinomycetes</taxon>
        <taxon>Kitasatosporales</taxon>
        <taxon>Streptomycetaceae</taxon>
        <taxon>Streptomyces</taxon>
    </lineage>
</organism>
<accession>A0AAT9HG35</accession>
<protein>
    <submittedName>
        <fullName evidence="1">Uncharacterized protein</fullName>
    </submittedName>
</protein>
<sequence>MTRDGAASVLRHYPSGPDVVRVLGKLDTGRWDRSNGRDVEFLHLRPVIDGKAKDALHRGQHVFMWAGPIQPRRNDVTLDLTLELGSKERPEPITARVTRRTFAHRENLLRRIFDGGGKAALKDTPIWSSCAAGGRATAPSRAG</sequence>
<gene>
    <name evidence="1" type="ORF">SHKM778_26260</name>
</gene>
<reference evidence="1" key="2">
    <citation type="submission" date="2024-07" db="EMBL/GenBank/DDBJ databases">
        <title>Streptomyces haneummycinica sp. nov., a new antibiotic-producing actinobacterium isolated from marine sediment.</title>
        <authorList>
            <person name="Uemura M."/>
            <person name="Hamada M."/>
            <person name="Hirano S."/>
            <person name="Kobayashi K."/>
            <person name="Ohshiro T."/>
            <person name="Kobayashi T."/>
            <person name="Terahara T."/>
        </authorList>
    </citation>
    <scope>NUCLEOTIDE SEQUENCE</scope>
    <source>
        <strain evidence="1">KM77-8</strain>
    </source>
</reference>
<evidence type="ECO:0000313" key="1">
    <source>
        <dbReference type="EMBL" id="BFO16238.1"/>
    </source>
</evidence>
<dbReference type="AlphaFoldDB" id="A0AAT9HG35"/>
<dbReference type="EMBL" id="AP035768">
    <property type="protein sequence ID" value="BFO16238.1"/>
    <property type="molecule type" value="Genomic_DNA"/>
</dbReference>
<proteinExistence type="predicted"/>